<feature type="transmembrane region" description="Helical" evidence="3">
    <location>
        <begin position="194"/>
        <end position="213"/>
    </location>
</feature>
<dbReference type="CDD" id="cd00293">
    <property type="entry name" value="USP-like"/>
    <property type="match status" value="1"/>
</dbReference>
<evidence type="ECO:0000313" key="5">
    <source>
        <dbReference type="EMBL" id="MDR6592621.1"/>
    </source>
</evidence>
<evidence type="ECO:0000256" key="1">
    <source>
        <dbReference type="ARBA" id="ARBA00008791"/>
    </source>
</evidence>
<keyword evidence="3" id="KW-0812">Transmembrane</keyword>
<reference evidence="5 6" key="1">
    <citation type="submission" date="2023-07" db="EMBL/GenBank/DDBJ databases">
        <title>Sequencing the genomes of 1000 actinobacteria strains.</title>
        <authorList>
            <person name="Klenk H.-P."/>
        </authorList>
    </citation>
    <scope>NUCLEOTIDE SEQUENCE [LARGE SCALE GENOMIC DNA]</scope>
    <source>
        <strain evidence="5 6">DSM 43749</strain>
    </source>
</reference>
<keyword evidence="6" id="KW-1185">Reference proteome</keyword>
<dbReference type="RefSeq" id="WP_310304311.1">
    <property type="nucleotide sequence ID" value="NZ_BAAAXB010000001.1"/>
</dbReference>
<comment type="similarity">
    <text evidence="1">Belongs to the universal stress protein A family.</text>
</comment>
<dbReference type="InterPro" id="IPR014729">
    <property type="entry name" value="Rossmann-like_a/b/a_fold"/>
</dbReference>
<feature type="domain" description="UspA" evidence="4">
    <location>
        <begin position="2"/>
        <end position="139"/>
    </location>
</feature>
<name>A0ABU1PPM6_9PSEU</name>
<dbReference type="PRINTS" id="PR01438">
    <property type="entry name" value="UNVRSLSTRESS"/>
</dbReference>
<evidence type="ECO:0000313" key="6">
    <source>
        <dbReference type="Proteomes" id="UP001268819"/>
    </source>
</evidence>
<dbReference type="PANTHER" id="PTHR46553">
    <property type="entry name" value="ADENINE NUCLEOTIDE ALPHA HYDROLASES-LIKE SUPERFAMILY PROTEIN"/>
    <property type="match status" value="1"/>
</dbReference>
<proteinExistence type="inferred from homology"/>
<dbReference type="InterPro" id="IPR006016">
    <property type="entry name" value="UspA"/>
</dbReference>
<organism evidence="5 6">
    <name type="scientific">Saccharothrix longispora</name>
    <dbReference type="NCBI Taxonomy" id="33920"/>
    <lineage>
        <taxon>Bacteria</taxon>
        <taxon>Bacillati</taxon>
        <taxon>Actinomycetota</taxon>
        <taxon>Actinomycetes</taxon>
        <taxon>Pseudonocardiales</taxon>
        <taxon>Pseudonocardiaceae</taxon>
        <taxon>Saccharothrix</taxon>
    </lineage>
</organism>
<dbReference type="Proteomes" id="UP001268819">
    <property type="component" value="Unassembled WGS sequence"/>
</dbReference>
<protein>
    <submittedName>
        <fullName evidence="5">Nucleotide-binding universal stress UspA family protein</fullName>
    </submittedName>
</protein>
<sequence>MIVVGVDGSAPSREALRWTLTRAARTGEAVEATMAWLHEPESAAATATGVHPHAGDHRRRHPARELHAVVEDVRASVPGAPPVSEATVVGDTDAVLLRAARQADLLVIGSRRHHPAEALPGGVAARCLRHAPCPVVVVPPAPRVAGREPRRCGSAARTPEHGQARRGRSKEVGMGTSVKARRRAVATGVAEVTFLWAAVGCVLALVQGLLHMARKRLRLGLVRRTARRG</sequence>
<dbReference type="Gene3D" id="3.40.50.620">
    <property type="entry name" value="HUPs"/>
    <property type="match status" value="1"/>
</dbReference>
<accession>A0ABU1PPM6</accession>
<keyword evidence="3" id="KW-0472">Membrane</keyword>
<evidence type="ECO:0000259" key="4">
    <source>
        <dbReference type="Pfam" id="PF00582"/>
    </source>
</evidence>
<keyword evidence="3" id="KW-1133">Transmembrane helix</keyword>
<gene>
    <name evidence="5" type="ORF">J2S66_001005</name>
</gene>
<dbReference type="InterPro" id="IPR006015">
    <property type="entry name" value="Universal_stress_UspA"/>
</dbReference>
<dbReference type="EMBL" id="JAVDSG010000001">
    <property type="protein sequence ID" value="MDR6592621.1"/>
    <property type="molecule type" value="Genomic_DNA"/>
</dbReference>
<feature type="region of interest" description="Disordered" evidence="2">
    <location>
        <begin position="144"/>
        <end position="175"/>
    </location>
</feature>
<dbReference type="PANTHER" id="PTHR46553:SF3">
    <property type="entry name" value="ADENINE NUCLEOTIDE ALPHA HYDROLASES-LIKE SUPERFAMILY PROTEIN"/>
    <property type="match status" value="1"/>
</dbReference>
<dbReference type="Pfam" id="PF00582">
    <property type="entry name" value="Usp"/>
    <property type="match status" value="1"/>
</dbReference>
<comment type="caution">
    <text evidence="5">The sequence shown here is derived from an EMBL/GenBank/DDBJ whole genome shotgun (WGS) entry which is preliminary data.</text>
</comment>
<evidence type="ECO:0000256" key="3">
    <source>
        <dbReference type="SAM" id="Phobius"/>
    </source>
</evidence>
<dbReference type="SUPFAM" id="SSF52402">
    <property type="entry name" value="Adenine nucleotide alpha hydrolases-like"/>
    <property type="match status" value="1"/>
</dbReference>
<evidence type="ECO:0000256" key="2">
    <source>
        <dbReference type="SAM" id="MobiDB-lite"/>
    </source>
</evidence>